<accession>A0ABW3Y8E9</accession>
<name>A0ABW3Y8E9_9ACTN</name>
<evidence type="ECO:0008006" key="3">
    <source>
        <dbReference type="Google" id="ProtNLM"/>
    </source>
</evidence>
<comment type="caution">
    <text evidence="1">The sequence shown here is derived from an EMBL/GenBank/DDBJ whole genome shotgun (WGS) entry which is preliminary data.</text>
</comment>
<reference evidence="2" key="1">
    <citation type="journal article" date="2019" name="Int. J. Syst. Evol. Microbiol.">
        <title>The Global Catalogue of Microorganisms (GCM) 10K type strain sequencing project: providing services to taxonomists for standard genome sequencing and annotation.</title>
        <authorList>
            <consortium name="The Broad Institute Genomics Platform"/>
            <consortium name="The Broad Institute Genome Sequencing Center for Infectious Disease"/>
            <person name="Wu L."/>
            <person name="Ma J."/>
        </authorList>
    </citation>
    <scope>NUCLEOTIDE SEQUENCE [LARGE SCALE GENOMIC DNA]</scope>
    <source>
        <strain evidence="2">JCM 31037</strain>
    </source>
</reference>
<organism evidence="1 2">
    <name type="scientific">Micromonospora sonneratiae</name>
    <dbReference type="NCBI Taxonomy" id="1184706"/>
    <lineage>
        <taxon>Bacteria</taxon>
        <taxon>Bacillati</taxon>
        <taxon>Actinomycetota</taxon>
        <taxon>Actinomycetes</taxon>
        <taxon>Micromonosporales</taxon>
        <taxon>Micromonosporaceae</taxon>
        <taxon>Micromonospora</taxon>
    </lineage>
</organism>
<gene>
    <name evidence="1" type="ORF">ACFQ4H_02355</name>
</gene>
<evidence type="ECO:0000313" key="1">
    <source>
        <dbReference type="EMBL" id="MFD1319926.1"/>
    </source>
</evidence>
<dbReference type="RefSeq" id="WP_377566394.1">
    <property type="nucleotide sequence ID" value="NZ_JBHTMP010000002.1"/>
</dbReference>
<sequence length="217" mass="22693">MPTAVDPHPLLGYFLDAVHGRFPPDDGAVTLVPALPGGLECSVAFTGHALVATALPAVDAHACQPDGFGGSLAPDFLRYLAGPTGWIGVIDATLAHRGVGGPPRLRPVTSADDHPRVQHARELRTRVRVFGDERGLVTLAAGLAGRTELSIELHHPQNGSRGHGRSLISDALTLVAEGEPVFAAVSPGNARSLRAFLATGFTPIGSEVILRPRRSQP</sequence>
<dbReference type="Proteomes" id="UP001597260">
    <property type="component" value="Unassembled WGS sequence"/>
</dbReference>
<proteinExistence type="predicted"/>
<keyword evidence="2" id="KW-1185">Reference proteome</keyword>
<dbReference type="EMBL" id="JBHTMP010000002">
    <property type="protein sequence ID" value="MFD1319926.1"/>
    <property type="molecule type" value="Genomic_DNA"/>
</dbReference>
<evidence type="ECO:0000313" key="2">
    <source>
        <dbReference type="Proteomes" id="UP001597260"/>
    </source>
</evidence>
<protein>
    <recommendedName>
        <fullName evidence="3">N-acetyltransferase domain-containing protein</fullName>
    </recommendedName>
</protein>